<feature type="coiled-coil region" evidence="9">
    <location>
        <begin position="297"/>
        <end position="366"/>
    </location>
</feature>
<gene>
    <name evidence="11" type="ORF">D9758_008007</name>
</gene>
<feature type="compositionally biased region" description="Acidic residues" evidence="10">
    <location>
        <begin position="601"/>
        <end position="612"/>
    </location>
</feature>
<evidence type="ECO:0000256" key="2">
    <source>
        <dbReference type="ARBA" id="ARBA00004300"/>
    </source>
</evidence>
<feature type="compositionally biased region" description="Basic and acidic residues" evidence="10">
    <location>
        <begin position="742"/>
        <end position="754"/>
    </location>
</feature>
<keyword evidence="4" id="KW-0963">Cytoplasm</keyword>
<protein>
    <recommendedName>
        <fullName evidence="13">Afadin and alpha-actinin-binding-domain-containing protein</fullName>
    </recommendedName>
</protein>
<evidence type="ECO:0000256" key="9">
    <source>
        <dbReference type="SAM" id="Coils"/>
    </source>
</evidence>
<feature type="region of interest" description="Disordered" evidence="10">
    <location>
        <begin position="590"/>
        <end position="689"/>
    </location>
</feature>
<evidence type="ECO:0000256" key="6">
    <source>
        <dbReference type="ARBA" id="ARBA00022949"/>
    </source>
</evidence>
<evidence type="ECO:0000256" key="10">
    <source>
        <dbReference type="SAM" id="MobiDB-lite"/>
    </source>
</evidence>
<evidence type="ECO:0000256" key="4">
    <source>
        <dbReference type="ARBA" id="ARBA00022490"/>
    </source>
</evidence>
<keyword evidence="5" id="KW-0130">Cell adhesion</keyword>
<dbReference type="InterPro" id="IPR021622">
    <property type="entry name" value="Afadin/alpha-actinin-bd"/>
</dbReference>
<dbReference type="OrthoDB" id="312015at2759"/>
<dbReference type="Proteomes" id="UP000559256">
    <property type="component" value="Unassembled WGS sequence"/>
</dbReference>
<dbReference type="AlphaFoldDB" id="A0A8H5FW41"/>
<dbReference type="GO" id="GO:0007155">
    <property type="term" value="P:cell adhesion"/>
    <property type="evidence" value="ECO:0007669"/>
    <property type="project" value="UniProtKB-KW"/>
</dbReference>
<feature type="compositionally biased region" description="Basic residues" evidence="10">
    <location>
        <begin position="486"/>
        <end position="497"/>
    </location>
</feature>
<keyword evidence="7 9" id="KW-0175">Coiled coil</keyword>
<proteinExistence type="inferred from homology"/>
<reference evidence="11 12" key="1">
    <citation type="journal article" date="2020" name="ISME J.">
        <title>Uncovering the hidden diversity of litter-decomposition mechanisms in mushroom-forming fungi.</title>
        <authorList>
            <person name="Floudas D."/>
            <person name="Bentzer J."/>
            <person name="Ahren D."/>
            <person name="Johansson T."/>
            <person name="Persson P."/>
            <person name="Tunlid A."/>
        </authorList>
    </citation>
    <scope>NUCLEOTIDE SEQUENCE [LARGE SCALE GENOMIC DNA]</scope>
    <source>
        <strain evidence="11 12">CBS 291.85</strain>
    </source>
</reference>
<organism evidence="11 12">
    <name type="scientific">Tetrapyrgos nigripes</name>
    <dbReference type="NCBI Taxonomy" id="182062"/>
    <lineage>
        <taxon>Eukaryota</taxon>
        <taxon>Fungi</taxon>
        <taxon>Dikarya</taxon>
        <taxon>Basidiomycota</taxon>
        <taxon>Agaricomycotina</taxon>
        <taxon>Agaricomycetes</taxon>
        <taxon>Agaricomycetidae</taxon>
        <taxon>Agaricales</taxon>
        <taxon>Marasmiineae</taxon>
        <taxon>Marasmiaceae</taxon>
        <taxon>Tetrapyrgos</taxon>
    </lineage>
</organism>
<feature type="region of interest" description="Disordered" evidence="10">
    <location>
        <begin position="1"/>
        <end position="24"/>
    </location>
</feature>
<feature type="compositionally biased region" description="Basic residues" evidence="10">
    <location>
        <begin position="509"/>
        <end position="519"/>
    </location>
</feature>
<evidence type="ECO:0000313" key="12">
    <source>
        <dbReference type="Proteomes" id="UP000559256"/>
    </source>
</evidence>
<evidence type="ECO:0000313" key="11">
    <source>
        <dbReference type="EMBL" id="KAF5351296.1"/>
    </source>
</evidence>
<keyword evidence="8" id="KW-0206">Cytoskeleton</keyword>
<feature type="coiled-coil region" evidence="9">
    <location>
        <begin position="403"/>
        <end position="458"/>
    </location>
</feature>
<feature type="region of interest" description="Disordered" evidence="10">
    <location>
        <begin position="125"/>
        <end position="153"/>
    </location>
</feature>
<dbReference type="PANTHER" id="PTHR46507:SF4">
    <property type="entry name" value="SSX FAMILY MEMBER 2 INTERACTING PROTEIN"/>
    <property type="match status" value="1"/>
</dbReference>
<feature type="region of interest" description="Disordered" evidence="10">
    <location>
        <begin position="462"/>
        <end position="519"/>
    </location>
</feature>
<comment type="subcellular location">
    <subcellularLocation>
        <location evidence="1">Cell junction</location>
    </subcellularLocation>
    <subcellularLocation>
        <location evidence="2">Cytoplasm</location>
        <location evidence="2">Cytoskeleton</location>
        <location evidence="2">Microtubule organizing center</location>
        <location evidence="2">Centrosome</location>
    </subcellularLocation>
</comment>
<keyword evidence="6" id="KW-0965">Cell junction</keyword>
<dbReference type="GO" id="GO:0036064">
    <property type="term" value="C:ciliary basal body"/>
    <property type="evidence" value="ECO:0007669"/>
    <property type="project" value="TreeGrafter"/>
</dbReference>
<accession>A0A8H5FW41</accession>
<comment type="caution">
    <text evidence="11">The sequence shown here is derived from an EMBL/GenBank/DDBJ whole genome shotgun (WGS) entry which is preliminary data.</text>
</comment>
<evidence type="ECO:0000256" key="7">
    <source>
        <dbReference type="ARBA" id="ARBA00023054"/>
    </source>
</evidence>
<dbReference type="InterPro" id="IPR052300">
    <property type="entry name" value="Adhesion_Centrosome_assoc"/>
</dbReference>
<comment type="similarity">
    <text evidence="3">Belongs to the ADIP family.</text>
</comment>
<dbReference type="GO" id="GO:0035735">
    <property type="term" value="P:intraciliary transport involved in cilium assembly"/>
    <property type="evidence" value="ECO:0007669"/>
    <property type="project" value="TreeGrafter"/>
</dbReference>
<evidence type="ECO:0008006" key="13">
    <source>
        <dbReference type="Google" id="ProtNLM"/>
    </source>
</evidence>
<sequence length="884" mass="96135">MATPARKGVHWNTQGPDFDIGSPQSDTSSISIVSTSSLQYINSQLVAHGFVSQPGLCLDGISSSNLDTVVKCLLDMLSQRVKDMSRTEQLTTELRTLRYDHERMSSMQKTASDTVANLERELNTQKSRLASSTKSLQQSESAHKQTTAELQRTRTSLQQVRATHQAEFKKKEKEVERMTEKWQKIADAQTKLGSTASGMKLKTSSCNAAVVEGSAVGIYGKGKGFLETALDDAEKAREQLGKDNLGLKAITLQVANEIKRVLTEMKHDTTDDKTDSEEPELFTLTTLFPLVPPNFTLEALTDLLANLRRTLTDINALHDKSTTSSSSTQDTPLVPNAELERLQAVIRQLEADLQISREQVTSQAAETQSMFDRFAADHRLAMGRSKQRSGVNGDELSVDLITAPARDEERERLEMQKRELEEERVEFTEATIRLGKERAALEAERLKLDEERRSWQVQIMLADLPPTPETSGSSPSKHKTDLKSSKSNKAKSPKKSPGKTAVKVGANRKTTRVGVAKRRSSSYAIAASPNTSIRRESAYETEFIPTSNAPIPQTSTRTESLLPTTFVLPPPSPKASFPAKSSLVLSKPFTIEPSEPLPSDIPDDGAFDDAPEPEPASNPASSSPSSNNPIPQTPQPGGRRLPFPMAKPFAPHMTHAYSPAKPSPLSRILMLGNSPPSVPPQNGDDSSFEALMEQIGELGRESLESEMFPEIQHEHENGETMSLAQQLGVSDSPPESPVARPPRPDSPLREKKVEPNIAGSRPGAVKKSTGTKGRVLFPDAAAGAKTKSAVVSKARPPPTASSRNARLVESKVEREKENKGQEAKKAGATTNESLMVSDLTSTKPTNPPVKKMKLSVGTGRGTGVGPRRVPIGSSEAPPIGRGRR</sequence>
<feature type="compositionally biased region" description="Polar residues" evidence="10">
    <location>
        <begin position="719"/>
        <end position="729"/>
    </location>
</feature>
<feature type="region of interest" description="Disordered" evidence="10">
    <location>
        <begin position="707"/>
        <end position="884"/>
    </location>
</feature>
<feature type="compositionally biased region" description="Low complexity" evidence="10">
    <location>
        <begin position="615"/>
        <end position="629"/>
    </location>
</feature>
<evidence type="ECO:0000256" key="5">
    <source>
        <dbReference type="ARBA" id="ARBA00022889"/>
    </source>
</evidence>
<keyword evidence="12" id="KW-1185">Reference proteome</keyword>
<dbReference type="PANTHER" id="PTHR46507">
    <property type="entry name" value="AFADIN- AND ALPHA-ACTININ-BINDING PROTEIN"/>
    <property type="match status" value="1"/>
</dbReference>
<dbReference type="Pfam" id="PF11559">
    <property type="entry name" value="ADIP"/>
    <property type="match status" value="1"/>
</dbReference>
<evidence type="ECO:0000256" key="1">
    <source>
        <dbReference type="ARBA" id="ARBA00004282"/>
    </source>
</evidence>
<evidence type="ECO:0000256" key="8">
    <source>
        <dbReference type="ARBA" id="ARBA00023212"/>
    </source>
</evidence>
<evidence type="ECO:0000256" key="3">
    <source>
        <dbReference type="ARBA" id="ARBA00009291"/>
    </source>
</evidence>
<feature type="compositionally biased region" description="Basic and acidic residues" evidence="10">
    <location>
        <begin position="806"/>
        <end position="825"/>
    </location>
</feature>
<dbReference type="EMBL" id="JAACJM010000071">
    <property type="protein sequence ID" value="KAF5351296.1"/>
    <property type="molecule type" value="Genomic_DNA"/>
</dbReference>
<feature type="compositionally biased region" description="Polar residues" evidence="10">
    <location>
        <begin position="828"/>
        <end position="844"/>
    </location>
</feature>
<name>A0A8H5FW41_9AGAR</name>